<keyword evidence="1" id="KW-0812">Transmembrane</keyword>
<evidence type="ECO:0000256" key="1">
    <source>
        <dbReference type="SAM" id="Phobius"/>
    </source>
</evidence>
<gene>
    <name evidence="2" type="ORF">PMAYCL1PPCAC_14039</name>
</gene>
<comment type="caution">
    <text evidence="2">The sequence shown here is derived from an EMBL/GenBank/DDBJ whole genome shotgun (WGS) entry which is preliminary data.</text>
</comment>
<name>A0AAN4ZR28_9BILA</name>
<feature type="transmembrane region" description="Helical" evidence="1">
    <location>
        <begin position="107"/>
        <end position="134"/>
    </location>
</feature>
<feature type="non-terminal residue" evidence="2">
    <location>
        <position position="1"/>
    </location>
</feature>
<evidence type="ECO:0000313" key="3">
    <source>
        <dbReference type="Proteomes" id="UP001328107"/>
    </source>
</evidence>
<reference evidence="3" key="1">
    <citation type="submission" date="2022-10" db="EMBL/GenBank/DDBJ databases">
        <title>Genome assembly of Pristionchus species.</title>
        <authorList>
            <person name="Yoshida K."/>
            <person name="Sommer R.J."/>
        </authorList>
    </citation>
    <scope>NUCLEOTIDE SEQUENCE [LARGE SCALE GENOMIC DNA]</scope>
    <source>
        <strain evidence="3">RS5460</strain>
    </source>
</reference>
<evidence type="ECO:0000313" key="2">
    <source>
        <dbReference type="EMBL" id="GMR43844.1"/>
    </source>
</evidence>
<dbReference type="Proteomes" id="UP001328107">
    <property type="component" value="Unassembled WGS sequence"/>
</dbReference>
<feature type="transmembrane region" description="Helical" evidence="1">
    <location>
        <begin position="68"/>
        <end position="95"/>
    </location>
</feature>
<dbReference type="AlphaFoldDB" id="A0AAN4ZR28"/>
<protein>
    <recommendedName>
        <fullName evidence="4">G protein-coupled receptor</fullName>
    </recommendedName>
</protein>
<sequence length="169" mass="18918">HFQASILSVLIISLIPYHVDQDGYRTPVFHLAYAAYAENMLNLSIAAVFPICTLFMSREMKRDTGKHVPLLILEAVLGTLVAASNIIVIVVLIAGARTLMKTFQNTFYIVVANIMVFTSLKAFVELGFILPYYLMQNIGKEAVKSLYFQYPYEFAIFSLSVLADYGLCS</sequence>
<evidence type="ECO:0008006" key="4">
    <source>
        <dbReference type="Google" id="ProtNLM"/>
    </source>
</evidence>
<dbReference type="PANTHER" id="PTHR22718:SF25">
    <property type="entry name" value="G-PROTEIN COUPLED RECEPTORS FAMILY 1 PROFILE DOMAIN-CONTAINING PROTEIN"/>
    <property type="match status" value="1"/>
</dbReference>
<accession>A0AAN4ZR28</accession>
<keyword evidence="1" id="KW-0472">Membrane</keyword>
<dbReference type="EMBL" id="BTRK01000003">
    <property type="protein sequence ID" value="GMR43844.1"/>
    <property type="molecule type" value="Genomic_DNA"/>
</dbReference>
<organism evidence="2 3">
    <name type="scientific">Pristionchus mayeri</name>
    <dbReference type="NCBI Taxonomy" id="1317129"/>
    <lineage>
        <taxon>Eukaryota</taxon>
        <taxon>Metazoa</taxon>
        <taxon>Ecdysozoa</taxon>
        <taxon>Nematoda</taxon>
        <taxon>Chromadorea</taxon>
        <taxon>Rhabditida</taxon>
        <taxon>Rhabditina</taxon>
        <taxon>Diplogasteromorpha</taxon>
        <taxon>Diplogasteroidea</taxon>
        <taxon>Neodiplogasteridae</taxon>
        <taxon>Pristionchus</taxon>
    </lineage>
</organism>
<proteinExistence type="predicted"/>
<keyword evidence="1" id="KW-1133">Transmembrane helix</keyword>
<feature type="transmembrane region" description="Helical" evidence="1">
    <location>
        <begin position="31"/>
        <end position="56"/>
    </location>
</feature>
<dbReference type="PANTHER" id="PTHR22718">
    <property type="entry name" value="SERPENTINE RECEPTOR, CLASS X"/>
    <property type="match status" value="1"/>
</dbReference>
<keyword evidence="3" id="KW-1185">Reference proteome</keyword>